<gene>
    <name evidence="1" type="ORF">Z955_04330</name>
</gene>
<name>A0A0A0II35_CLOBO</name>
<dbReference type="RefSeq" id="WP_039259264.1">
    <property type="nucleotide sequence ID" value="NZ_JDRY01000023.1"/>
</dbReference>
<dbReference type="AlphaFoldDB" id="A0A0A0II35"/>
<reference evidence="1 2" key="1">
    <citation type="submission" date="2014-01" db="EMBL/GenBank/DDBJ databases">
        <title>Plasmidome dynamics in the species complex Clostridium novyi sensu lato converts strains of independent lineages into distinctly different pathogens.</title>
        <authorList>
            <person name="Skarin H."/>
            <person name="Segerman B."/>
        </authorList>
    </citation>
    <scope>NUCLEOTIDE SEQUENCE [LARGE SCALE GENOMIC DNA]</scope>
    <source>
        <strain evidence="1 2">DC5</strain>
    </source>
</reference>
<protein>
    <submittedName>
        <fullName evidence="1">Uncharacterized protein</fullName>
    </submittedName>
</protein>
<dbReference type="Proteomes" id="UP000030014">
    <property type="component" value="Unassembled WGS sequence"/>
</dbReference>
<organism evidence="1 2">
    <name type="scientific">Clostridium botulinum C/D str. DC5</name>
    <dbReference type="NCBI Taxonomy" id="1443128"/>
    <lineage>
        <taxon>Bacteria</taxon>
        <taxon>Bacillati</taxon>
        <taxon>Bacillota</taxon>
        <taxon>Clostridia</taxon>
        <taxon>Eubacteriales</taxon>
        <taxon>Clostridiaceae</taxon>
        <taxon>Clostridium</taxon>
    </lineage>
</organism>
<comment type="caution">
    <text evidence="1">The sequence shown here is derived from an EMBL/GenBank/DDBJ whole genome shotgun (WGS) entry which is preliminary data.</text>
</comment>
<evidence type="ECO:0000313" key="1">
    <source>
        <dbReference type="EMBL" id="KGN00229.1"/>
    </source>
</evidence>
<proteinExistence type="predicted"/>
<dbReference type="EMBL" id="JDRY01000023">
    <property type="protein sequence ID" value="KGN00229.1"/>
    <property type="molecule type" value="Genomic_DNA"/>
</dbReference>
<sequence length="183" mass="20809">MINFKITICKISLTSISFEITVPNLILAKNDIDLTLNNTSYYDFTLIQDNTQKKLYTLKPNSSFSINDILYMEIKNPFFSSNNKCKILFSQPFKNGESLIDFKLSNNSKGSYRFNIESLNGLDFNLNSNPVIVSKSIQPSLSKVIPEKETYNSGEIIVSNLYLLDIDDTPVPDGLYEVELYSK</sequence>
<evidence type="ECO:0000313" key="2">
    <source>
        <dbReference type="Proteomes" id="UP000030014"/>
    </source>
</evidence>
<accession>A0A0A0II35</accession>